<reference evidence="1 2" key="1">
    <citation type="journal article" date="2010" name="Nature">
        <title>Perigord black truffle genome uncovers evolutionary origins and mechanisms of symbiosis.</title>
        <authorList>
            <person name="Martin F."/>
            <person name="Kohler A."/>
            <person name="Murat C."/>
            <person name="Balestrini R."/>
            <person name="Coutinho P.M."/>
            <person name="Jaillon O."/>
            <person name="Montanini B."/>
            <person name="Morin E."/>
            <person name="Noel B."/>
            <person name="Percudani R."/>
            <person name="Porcel B."/>
            <person name="Rubini A."/>
            <person name="Amicucci A."/>
            <person name="Amselem J."/>
            <person name="Anthouard V."/>
            <person name="Arcioni S."/>
            <person name="Artiguenave F."/>
            <person name="Aury J.M."/>
            <person name="Ballario P."/>
            <person name="Bolchi A."/>
            <person name="Brenna A."/>
            <person name="Brun A."/>
            <person name="Buee M."/>
            <person name="Cantarel B."/>
            <person name="Chevalier G."/>
            <person name="Couloux A."/>
            <person name="Da Silva C."/>
            <person name="Denoeud F."/>
            <person name="Duplessis S."/>
            <person name="Ghignone S."/>
            <person name="Hilselberger B."/>
            <person name="Iotti M."/>
            <person name="Marcais B."/>
            <person name="Mello A."/>
            <person name="Miranda M."/>
            <person name="Pacioni G."/>
            <person name="Quesneville H."/>
            <person name="Riccioni C."/>
            <person name="Ruotolo R."/>
            <person name="Splivallo R."/>
            <person name="Stocchi V."/>
            <person name="Tisserant E."/>
            <person name="Viscomi A.R."/>
            <person name="Zambonelli A."/>
            <person name="Zampieri E."/>
            <person name="Henrissat B."/>
            <person name="Lebrun M.H."/>
            <person name="Paolocci F."/>
            <person name="Bonfante P."/>
            <person name="Ottonello S."/>
            <person name="Wincker P."/>
        </authorList>
    </citation>
    <scope>NUCLEOTIDE SEQUENCE [LARGE SCALE GENOMIC DNA]</scope>
    <source>
        <strain evidence="1 2">Mel28</strain>
    </source>
</reference>
<gene>
    <name evidence="1" type="ORF">GSTUM_00005682001</name>
</gene>
<dbReference type="AlphaFoldDB" id="D5GBK9"/>
<dbReference type="InParanoid" id="D5GBK9"/>
<name>D5GBK9_TUBMM</name>
<protein>
    <submittedName>
        <fullName evidence="1">(Perigord truffle) hypothetical protein</fullName>
    </submittedName>
</protein>
<dbReference type="EMBL" id="FN430097">
    <property type="protein sequence ID" value="CAZ82015.1"/>
    <property type="molecule type" value="Genomic_DNA"/>
</dbReference>
<proteinExistence type="predicted"/>
<accession>D5GBK9</accession>
<dbReference type="RefSeq" id="XP_002837824.1">
    <property type="nucleotide sequence ID" value="XM_002837778.1"/>
</dbReference>
<keyword evidence="2" id="KW-1185">Reference proteome</keyword>
<dbReference type="Proteomes" id="UP000006911">
    <property type="component" value="Unassembled WGS sequence"/>
</dbReference>
<dbReference type="KEGG" id="tml:GSTUM_00005682001"/>
<dbReference type="HOGENOM" id="CLU_2470705_0_0_1"/>
<evidence type="ECO:0000313" key="1">
    <source>
        <dbReference type="EMBL" id="CAZ82015.1"/>
    </source>
</evidence>
<dbReference type="GeneID" id="9185450"/>
<evidence type="ECO:0000313" key="2">
    <source>
        <dbReference type="Proteomes" id="UP000006911"/>
    </source>
</evidence>
<sequence length="88" mass="9844">MDLLPCCCSARTGTSISTTGTRALYRHVLIPPIQRSGGGKLKLVKVILRFVGPSFVRWVVEAETLKGWNIFSRRLFVVYGMLIMVMIS</sequence>
<organism evidence="1 2">
    <name type="scientific">Tuber melanosporum (strain Mel28)</name>
    <name type="common">Perigord black truffle</name>
    <dbReference type="NCBI Taxonomy" id="656061"/>
    <lineage>
        <taxon>Eukaryota</taxon>
        <taxon>Fungi</taxon>
        <taxon>Dikarya</taxon>
        <taxon>Ascomycota</taxon>
        <taxon>Pezizomycotina</taxon>
        <taxon>Pezizomycetes</taxon>
        <taxon>Pezizales</taxon>
        <taxon>Tuberaceae</taxon>
        <taxon>Tuber</taxon>
    </lineage>
</organism>